<evidence type="ECO:0000256" key="1">
    <source>
        <dbReference type="SAM" id="MobiDB-lite"/>
    </source>
</evidence>
<feature type="compositionally biased region" description="Low complexity" evidence="1">
    <location>
        <begin position="99"/>
        <end position="108"/>
    </location>
</feature>
<feature type="region of interest" description="Disordered" evidence="1">
    <location>
        <begin position="1"/>
        <end position="136"/>
    </location>
</feature>
<reference evidence="2 3" key="1">
    <citation type="journal article" date="2008" name="Appl. Environ. Microbiol.">
        <title>Genomic insights into Mn(II) oxidation by the marine alphaproteobacterium Aurantimonas sp. strain SI85-9A1.</title>
        <authorList>
            <person name="Dick G.J."/>
            <person name="Podell S."/>
            <person name="Johnson H.A."/>
            <person name="Rivera-Espinoza Y."/>
            <person name="Bernier-Latmani R."/>
            <person name="McCarthy J.K."/>
            <person name="Torpey J.W."/>
            <person name="Clement B.G."/>
            <person name="Gaasterland T."/>
            <person name="Tebo B.M."/>
        </authorList>
    </citation>
    <scope>NUCLEOTIDE SEQUENCE [LARGE SCALE GENOMIC DNA]</scope>
    <source>
        <strain evidence="2 3">SI85-9A1</strain>
    </source>
</reference>
<protein>
    <submittedName>
        <fullName evidence="2">Uncharacterized protein</fullName>
    </submittedName>
</protein>
<feature type="compositionally biased region" description="Basic and acidic residues" evidence="1">
    <location>
        <begin position="30"/>
        <end position="46"/>
    </location>
</feature>
<dbReference type="BioCyc" id="AURANTIMONAS:SI859A1_02705-MONOMER"/>
<dbReference type="Proteomes" id="UP000000321">
    <property type="component" value="Unassembled WGS sequence"/>
</dbReference>
<comment type="caution">
    <text evidence="2">The sequence shown here is derived from an EMBL/GenBank/DDBJ whole genome shotgun (WGS) entry which is preliminary data.</text>
</comment>
<evidence type="ECO:0000313" key="3">
    <source>
        <dbReference type="Proteomes" id="UP000000321"/>
    </source>
</evidence>
<gene>
    <name evidence="2" type="ORF">SI859A1_02705</name>
</gene>
<feature type="compositionally biased region" description="Basic and acidic residues" evidence="1">
    <location>
        <begin position="55"/>
        <end position="74"/>
    </location>
</feature>
<keyword evidence="3" id="KW-1185">Reference proteome</keyword>
<organism evidence="2 3">
    <name type="scientific">Aurantimonas manganoxydans (strain ATCC BAA-1229 / DSM 21871 / SI85-9A1)</name>
    <dbReference type="NCBI Taxonomy" id="287752"/>
    <lineage>
        <taxon>Bacteria</taxon>
        <taxon>Pseudomonadati</taxon>
        <taxon>Pseudomonadota</taxon>
        <taxon>Alphaproteobacteria</taxon>
        <taxon>Hyphomicrobiales</taxon>
        <taxon>Aurantimonadaceae</taxon>
        <taxon>Aurantimonas</taxon>
    </lineage>
</organism>
<sequence>MGLERARRRAGLRALVGDHRRQADGQGHLRPREGCAHRGRGADRRGGSKRPRRIACPDDRGQRHAGRAERDGFRRARLTGFGSNGDAGHHARNRCRNTAARSAKPAAATWQRAADLNSRQRNWNGSKDACTNPGTN</sequence>
<feature type="compositionally biased region" description="Basic residues" evidence="1">
    <location>
        <begin position="1"/>
        <end position="11"/>
    </location>
</feature>
<evidence type="ECO:0000313" key="2">
    <source>
        <dbReference type="EMBL" id="EAS51889.1"/>
    </source>
</evidence>
<dbReference type="AlphaFoldDB" id="Q1YL42"/>
<dbReference type="EMBL" id="AAPJ01000001">
    <property type="protein sequence ID" value="EAS51889.1"/>
    <property type="molecule type" value="Genomic_DNA"/>
</dbReference>
<accession>Q1YL42</accession>
<proteinExistence type="predicted"/>
<name>Q1YL42_AURMS</name>
<dbReference type="HOGENOM" id="CLU_1873082_0_0_5"/>